<accession>D2W0R6</accession>
<feature type="transmembrane region" description="Helical" evidence="7">
    <location>
        <begin position="251"/>
        <end position="275"/>
    </location>
</feature>
<comment type="similarity">
    <text evidence="2">Belongs to the chromate ion transporter (CHR) (TC 2.A.51) family.</text>
</comment>
<dbReference type="Proteomes" id="UP000006671">
    <property type="component" value="Unassembled WGS sequence"/>
</dbReference>
<name>D2W0R6_NAEGR</name>
<dbReference type="GO" id="GO:0005886">
    <property type="term" value="C:plasma membrane"/>
    <property type="evidence" value="ECO:0007669"/>
    <property type="project" value="UniProtKB-SubCell"/>
</dbReference>
<reference evidence="8 9" key="1">
    <citation type="journal article" date="2010" name="Cell">
        <title>The genome of Naegleria gruberi illuminates early eukaryotic versatility.</title>
        <authorList>
            <person name="Fritz-Laylin L.K."/>
            <person name="Prochnik S.E."/>
            <person name="Ginger M.L."/>
            <person name="Dacks J.B."/>
            <person name="Carpenter M.L."/>
            <person name="Field M.C."/>
            <person name="Kuo A."/>
            <person name="Paredez A."/>
            <person name="Chapman J."/>
            <person name="Pham J."/>
            <person name="Shu S."/>
            <person name="Neupane R."/>
            <person name="Cipriano M."/>
            <person name="Mancuso J."/>
            <person name="Tu H."/>
            <person name="Salamov A."/>
            <person name="Lindquist E."/>
            <person name="Shapiro H."/>
            <person name="Lucas S."/>
            <person name="Grigoriev I.V."/>
            <person name="Cande W.Z."/>
            <person name="Fulton C."/>
            <person name="Rokhsar D.S."/>
            <person name="Dawson S.C."/>
        </authorList>
    </citation>
    <scope>NUCLEOTIDE SEQUENCE [LARGE SCALE GENOMIC DNA]</scope>
    <source>
        <strain evidence="8 9">NEG-M</strain>
    </source>
</reference>
<dbReference type="InterPro" id="IPR003370">
    <property type="entry name" value="Chromate_transpt"/>
</dbReference>
<evidence type="ECO:0000313" key="9">
    <source>
        <dbReference type="Proteomes" id="UP000006671"/>
    </source>
</evidence>
<dbReference type="PANTHER" id="PTHR33567:SF3">
    <property type="entry name" value="CHROMATE ION TRANSPORTER (EUROFUNG)"/>
    <property type="match status" value="1"/>
</dbReference>
<sequence length="481" mass="53765">MPKYGFSGGILSYLFFSIPGFIVCLVLGLSMYDYDSSTAPQWFIHAQKGLACSGIAFALQSMSRFSSMLDNEKKKKGQPKKEKKPEMFPYILLTIVAMVTLLYRKTWLLPVLLVIGAILSILYCEVRDRSKKRIEEFGLFEKIGAKSYGDLKFRQKLTFFKLFFQSFIPKYARQMREIELLEERKEEEPAEIDANPFAKMASIKLGVFLFILFFILLGCLIGAALIVESTSPTVKLSNQVEKRKINLWTEWIIMSSFFFKSGSLIFNGAVVNVVIIRDEMIERGWITPEQFINGYSLTNAAPGPRFNLGFYFGSVVAGNLLNSNYTSSLYKDVTNSTISFDEISNNNFIGFSNNETLNSSVEESSVSPFTKFIIVIIYSMIAGISFHAPGFLLILGIVPLWGSLRSKPIVQKAMNGINAVCVGYLINNIVILWISVVGLSVPLAAVSILGFALVNWIDFWHPLVVFVGAIAAVLIGLIVPI</sequence>
<feature type="transmembrane region" description="Helical" evidence="7">
    <location>
        <begin position="459"/>
        <end position="479"/>
    </location>
</feature>
<feature type="transmembrane region" description="Helical" evidence="7">
    <location>
        <begin position="109"/>
        <end position="126"/>
    </location>
</feature>
<dbReference type="STRING" id="5762.D2W0R6"/>
<feature type="transmembrane region" description="Helical" evidence="7">
    <location>
        <begin position="87"/>
        <end position="103"/>
    </location>
</feature>
<feature type="transmembrane region" description="Helical" evidence="7">
    <location>
        <begin position="431"/>
        <end position="453"/>
    </location>
</feature>
<evidence type="ECO:0000256" key="2">
    <source>
        <dbReference type="ARBA" id="ARBA00005262"/>
    </source>
</evidence>
<dbReference type="VEuPathDB" id="AmoebaDB:NAEGRDRAFT_74954"/>
<organism evidence="9">
    <name type="scientific">Naegleria gruberi</name>
    <name type="common">Amoeba</name>
    <dbReference type="NCBI Taxonomy" id="5762"/>
    <lineage>
        <taxon>Eukaryota</taxon>
        <taxon>Discoba</taxon>
        <taxon>Heterolobosea</taxon>
        <taxon>Tetramitia</taxon>
        <taxon>Eutetramitia</taxon>
        <taxon>Vahlkampfiidae</taxon>
        <taxon>Naegleria</taxon>
    </lineage>
</organism>
<evidence type="ECO:0000256" key="3">
    <source>
        <dbReference type="ARBA" id="ARBA00022475"/>
    </source>
</evidence>
<keyword evidence="9" id="KW-1185">Reference proteome</keyword>
<dbReference type="EMBL" id="GG738919">
    <property type="protein sequence ID" value="EFC37382.1"/>
    <property type="molecule type" value="Genomic_DNA"/>
</dbReference>
<dbReference type="InParanoid" id="D2W0R6"/>
<comment type="subcellular location">
    <subcellularLocation>
        <location evidence="1">Cell membrane</location>
        <topology evidence="1">Multi-pass membrane protein</topology>
    </subcellularLocation>
</comment>
<keyword evidence="4 7" id="KW-0812">Transmembrane</keyword>
<keyword evidence="3" id="KW-1003">Cell membrane</keyword>
<dbReference type="OMA" id="WTEWIIM"/>
<dbReference type="OrthoDB" id="2160638at2759"/>
<feature type="transmembrane region" description="Helical" evidence="7">
    <location>
        <begin position="372"/>
        <end position="397"/>
    </location>
</feature>
<evidence type="ECO:0000256" key="5">
    <source>
        <dbReference type="ARBA" id="ARBA00022989"/>
    </source>
</evidence>
<dbReference type="RefSeq" id="XP_002670126.1">
    <property type="nucleotide sequence ID" value="XM_002670080.1"/>
</dbReference>
<protein>
    <submittedName>
        <fullName evidence="8">Predicted protein</fullName>
    </submittedName>
</protein>
<proteinExistence type="inferred from homology"/>
<dbReference type="KEGG" id="ngr:NAEGRDRAFT_74954"/>
<dbReference type="PANTHER" id="PTHR33567">
    <property type="entry name" value="CHROMATE ION TRANSPORTER (EUROFUNG)"/>
    <property type="match status" value="1"/>
</dbReference>
<dbReference type="GeneID" id="8853729"/>
<evidence type="ECO:0000256" key="7">
    <source>
        <dbReference type="SAM" id="Phobius"/>
    </source>
</evidence>
<dbReference type="Pfam" id="PF02417">
    <property type="entry name" value="Chromate_transp"/>
    <property type="match status" value="1"/>
</dbReference>
<keyword evidence="6 7" id="KW-0472">Membrane</keyword>
<evidence type="ECO:0000256" key="6">
    <source>
        <dbReference type="ARBA" id="ARBA00023136"/>
    </source>
</evidence>
<evidence type="ECO:0000256" key="4">
    <source>
        <dbReference type="ARBA" id="ARBA00022692"/>
    </source>
</evidence>
<keyword evidence="5 7" id="KW-1133">Transmembrane helix</keyword>
<evidence type="ECO:0000256" key="1">
    <source>
        <dbReference type="ARBA" id="ARBA00004651"/>
    </source>
</evidence>
<evidence type="ECO:0000313" key="8">
    <source>
        <dbReference type="EMBL" id="EFC37382.1"/>
    </source>
</evidence>
<dbReference type="GO" id="GO:0015109">
    <property type="term" value="F:chromate transmembrane transporter activity"/>
    <property type="evidence" value="ECO:0007669"/>
    <property type="project" value="InterPro"/>
</dbReference>
<gene>
    <name evidence="8" type="ORF">NAEGRDRAFT_74954</name>
</gene>
<feature type="transmembrane region" description="Helical" evidence="7">
    <location>
        <begin position="205"/>
        <end position="227"/>
    </location>
</feature>
<dbReference type="AlphaFoldDB" id="D2W0R6"/>
<feature type="transmembrane region" description="Helical" evidence="7">
    <location>
        <begin position="12"/>
        <end position="32"/>
    </location>
</feature>